<evidence type="ECO:0000313" key="2">
    <source>
        <dbReference type="Proteomes" id="UP000660265"/>
    </source>
</evidence>
<protein>
    <recommendedName>
        <fullName evidence="3">DUF4331 domain-containing protein</fullName>
    </recommendedName>
</protein>
<evidence type="ECO:0008006" key="3">
    <source>
        <dbReference type="Google" id="ProtNLM"/>
    </source>
</evidence>
<accession>A0ABQ2E5Q2</accession>
<dbReference type="Proteomes" id="UP000660265">
    <property type="component" value="Unassembled WGS sequence"/>
</dbReference>
<evidence type="ECO:0000313" key="1">
    <source>
        <dbReference type="EMBL" id="GGJ92189.1"/>
    </source>
</evidence>
<dbReference type="InterPro" id="IPR025566">
    <property type="entry name" value="DUF4331"/>
</dbReference>
<organism evidence="1 2">
    <name type="scientific">Streptomyces camponoticapitis</name>
    <dbReference type="NCBI Taxonomy" id="1616125"/>
    <lineage>
        <taxon>Bacteria</taxon>
        <taxon>Bacillati</taxon>
        <taxon>Actinomycetota</taxon>
        <taxon>Actinomycetes</taxon>
        <taxon>Kitasatosporales</taxon>
        <taxon>Streptomycetaceae</taxon>
        <taxon>Streptomyces</taxon>
    </lineage>
</organism>
<reference evidence="2" key="1">
    <citation type="journal article" date="2019" name="Int. J. Syst. Evol. Microbiol.">
        <title>The Global Catalogue of Microorganisms (GCM) 10K type strain sequencing project: providing services to taxonomists for standard genome sequencing and annotation.</title>
        <authorList>
            <consortium name="The Broad Institute Genomics Platform"/>
            <consortium name="The Broad Institute Genome Sequencing Center for Infectious Disease"/>
            <person name="Wu L."/>
            <person name="Ma J."/>
        </authorList>
    </citation>
    <scope>NUCLEOTIDE SEQUENCE [LARGE SCALE GENOMIC DNA]</scope>
    <source>
        <strain evidence="2">CGMCC 4.7275</strain>
    </source>
</reference>
<gene>
    <name evidence="1" type="ORF">GCM10011583_24550</name>
</gene>
<dbReference type="RefSeq" id="WP_229700823.1">
    <property type="nucleotide sequence ID" value="NZ_BMMV01000006.1"/>
</dbReference>
<dbReference type="Pfam" id="PF14224">
    <property type="entry name" value="DUF4331"/>
    <property type="match status" value="1"/>
</dbReference>
<dbReference type="EMBL" id="BMMV01000006">
    <property type="protein sequence ID" value="GGJ92189.1"/>
    <property type="molecule type" value="Genomic_DNA"/>
</dbReference>
<sequence length="266" mass="28821">MSHHLDSPLARQDPRLDITDLFVFRGGRGTVFVTDHSHSLAGEGIPRGFHPEGRYEIKIDANGDAVEDLTYRFTFTEQDEAGEQSYELRQLAGPEAHDPTAEGAVIALGRTGESVELPDGGRVWAGKAGDPFWIEPNVLQAVGHAFQDGTTVDLSGWNPAEAQNLFAGHTVYSLVLEVTDAELLPVAGPDRRIGVWALDSLATDADGWRPINRAGLPMIHPLFTQFDEDLGDRLNGNPPRGPAHLRQGAHRVRGVGGPCVRHLPGP</sequence>
<name>A0ABQ2E5Q2_9ACTN</name>
<keyword evidence="2" id="KW-1185">Reference proteome</keyword>
<proteinExistence type="predicted"/>
<comment type="caution">
    <text evidence="1">The sequence shown here is derived from an EMBL/GenBank/DDBJ whole genome shotgun (WGS) entry which is preliminary data.</text>
</comment>